<dbReference type="Proteomes" id="UP000708208">
    <property type="component" value="Unassembled WGS sequence"/>
</dbReference>
<dbReference type="EMBL" id="CAJVCH010568141">
    <property type="protein sequence ID" value="CAG7833023.1"/>
    <property type="molecule type" value="Genomic_DNA"/>
</dbReference>
<dbReference type="PANTHER" id="PTHR24329">
    <property type="entry name" value="HOMEOBOX PROTEIN ARISTALESS"/>
    <property type="match status" value="1"/>
</dbReference>
<dbReference type="GO" id="GO:0000977">
    <property type="term" value="F:RNA polymerase II transcription regulatory region sequence-specific DNA binding"/>
    <property type="evidence" value="ECO:0007669"/>
    <property type="project" value="TreeGrafter"/>
</dbReference>
<dbReference type="PANTHER" id="PTHR24329:SF543">
    <property type="entry name" value="FI01017P-RELATED"/>
    <property type="match status" value="1"/>
</dbReference>
<evidence type="ECO:0000313" key="6">
    <source>
        <dbReference type="EMBL" id="CAG7833023.1"/>
    </source>
</evidence>
<dbReference type="CDD" id="cd00086">
    <property type="entry name" value="homeodomain"/>
    <property type="match status" value="1"/>
</dbReference>
<dbReference type="Pfam" id="PF00046">
    <property type="entry name" value="Homeodomain"/>
    <property type="match status" value="1"/>
</dbReference>
<comment type="subcellular location">
    <subcellularLocation>
        <location evidence="1 2 3">Nucleus</location>
    </subcellularLocation>
</comment>
<dbReference type="OrthoDB" id="6159439at2759"/>
<gene>
    <name evidence="6" type="ORF">AFUS01_LOCUS42675</name>
</gene>
<dbReference type="SMART" id="SM00389">
    <property type="entry name" value="HOX"/>
    <property type="match status" value="1"/>
</dbReference>
<dbReference type="InterPro" id="IPR017970">
    <property type="entry name" value="Homeobox_CS"/>
</dbReference>
<dbReference type="FunFam" id="1.10.10.60:FF:000252">
    <property type="entry name" value="Retinal homeobox protein Rx-B"/>
    <property type="match status" value="1"/>
</dbReference>
<feature type="region of interest" description="Disordered" evidence="4">
    <location>
        <begin position="94"/>
        <end position="124"/>
    </location>
</feature>
<protein>
    <recommendedName>
        <fullName evidence="5">Homeobox domain-containing protein</fullName>
    </recommendedName>
</protein>
<dbReference type="PROSITE" id="PS00027">
    <property type="entry name" value="HOMEOBOX_1"/>
    <property type="match status" value="1"/>
</dbReference>
<proteinExistence type="predicted"/>
<comment type="caution">
    <text evidence="6">The sequence shown here is derived from an EMBL/GenBank/DDBJ whole genome shotgun (WGS) entry which is preliminary data.</text>
</comment>
<keyword evidence="2 3" id="KW-0539">Nucleus</keyword>
<keyword evidence="2 3" id="KW-0371">Homeobox</keyword>
<accession>A0A8J2PJM7</accession>
<keyword evidence="2 3" id="KW-0238">DNA-binding</keyword>
<name>A0A8J2PJM7_9HEXA</name>
<feature type="domain" description="Homeobox" evidence="5">
    <location>
        <begin position="120"/>
        <end position="180"/>
    </location>
</feature>
<evidence type="ECO:0000313" key="7">
    <source>
        <dbReference type="Proteomes" id="UP000708208"/>
    </source>
</evidence>
<evidence type="ECO:0000256" key="4">
    <source>
        <dbReference type="SAM" id="MobiDB-lite"/>
    </source>
</evidence>
<dbReference type="InterPro" id="IPR050649">
    <property type="entry name" value="Paired_Homeobox_TFs"/>
</dbReference>
<dbReference type="InterPro" id="IPR001356">
    <property type="entry name" value="HD"/>
</dbReference>
<feature type="compositionally biased region" description="Basic and acidic residues" evidence="4">
    <location>
        <begin position="106"/>
        <end position="120"/>
    </location>
</feature>
<evidence type="ECO:0000256" key="3">
    <source>
        <dbReference type="RuleBase" id="RU000682"/>
    </source>
</evidence>
<dbReference type="GO" id="GO:0000981">
    <property type="term" value="F:DNA-binding transcription factor activity, RNA polymerase II-specific"/>
    <property type="evidence" value="ECO:0007669"/>
    <property type="project" value="InterPro"/>
</dbReference>
<reference evidence="6" key="1">
    <citation type="submission" date="2021-06" db="EMBL/GenBank/DDBJ databases">
        <authorList>
            <person name="Hodson N. C."/>
            <person name="Mongue J. A."/>
            <person name="Jaron S. K."/>
        </authorList>
    </citation>
    <scope>NUCLEOTIDE SEQUENCE</scope>
</reference>
<evidence type="ECO:0000256" key="2">
    <source>
        <dbReference type="PROSITE-ProRule" id="PRU00108"/>
    </source>
</evidence>
<dbReference type="PROSITE" id="PS50071">
    <property type="entry name" value="HOMEOBOX_2"/>
    <property type="match status" value="1"/>
</dbReference>
<evidence type="ECO:0000259" key="5">
    <source>
        <dbReference type="PROSITE" id="PS50071"/>
    </source>
</evidence>
<feature type="DNA-binding region" description="Homeobox" evidence="2">
    <location>
        <begin position="122"/>
        <end position="181"/>
    </location>
</feature>
<organism evidence="6 7">
    <name type="scientific">Allacma fusca</name>
    <dbReference type="NCBI Taxonomy" id="39272"/>
    <lineage>
        <taxon>Eukaryota</taxon>
        <taxon>Metazoa</taxon>
        <taxon>Ecdysozoa</taxon>
        <taxon>Arthropoda</taxon>
        <taxon>Hexapoda</taxon>
        <taxon>Collembola</taxon>
        <taxon>Symphypleona</taxon>
        <taxon>Sminthuridae</taxon>
        <taxon>Allacma</taxon>
    </lineage>
</organism>
<evidence type="ECO:0000256" key="1">
    <source>
        <dbReference type="ARBA" id="ARBA00004123"/>
    </source>
</evidence>
<dbReference type="GO" id="GO:0005634">
    <property type="term" value="C:nucleus"/>
    <property type="evidence" value="ECO:0007669"/>
    <property type="project" value="UniProtKB-SubCell"/>
</dbReference>
<keyword evidence="7" id="KW-1185">Reference proteome</keyword>
<dbReference type="AlphaFoldDB" id="A0A8J2PJM7"/>
<sequence>MIFSPKKLLGLENQFMLGLHQNYQDLCQLPHMQPPSQLSPGGSSQATPICHNNSPSPINLAQFAYKSEPVVDQSVNNNGYVSTIVNNQMNGGITSAIPNSPVPTPAKKEKSSKKNVDNTTKKKKTRTTFTAYQLEELERAFERAPYPDVFAREELALRLRLSESRVQVWFQNRRAKWRKREPPRKSPGYVAANPVGNSSMTFQNFATTHNTLLPPVSVTQPEWSYGGSNNYGVSTSGGELNGQQFMSNVNSVSPTGNGNAYGHNPGSSFHHQNPYATSYANMFAQTCNDSAGSPGSSAATFFAAPVNAPEGSHSPYKMDFNGIIKDDMLAGENNSPNHGSPSNKN</sequence>